<dbReference type="Proteomes" id="UP000679725">
    <property type="component" value="Unassembled WGS sequence"/>
</dbReference>
<name>A0ABM8UKJ1_9BACT</name>
<sequence length="53" mass="5986">MRQMLGNEFLTLRRLYSGSGYKSPSTKVEGLFAIRLCQDFARESVLGEKACLN</sequence>
<evidence type="ECO:0000313" key="2">
    <source>
        <dbReference type="Proteomes" id="UP000679725"/>
    </source>
</evidence>
<keyword evidence="2" id="KW-1185">Reference proteome</keyword>
<dbReference type="EMBL" id="CAJRAU010000001">
    <property type="protein sequence ID" value="CAG5067979.1"/>
    <property type="molecule type" value="Genomic_DNA"/>
</dbReference>
<reference evidence="1 2" key="1">
    <citation type="submission" date="2021-04" db="EMBL/GenBank/DDBJ databases">
        <authorList>
            <person name="Rodrigo-Torres L."/>
            <person name="Arahal R. D."/>
            <person name="Lucena T."/>
        </authorList>
    </citation>
    <scope>NUCLEOTIDE SEQUENCE [LARGE SCALE GENOMIC DNA]</scope>
    <source>
        <strain evidence="1 2">CECT 9623</strain>
    </source>
</reference>
<gene>
    <name evidence="1" type="ORF">DYBT9623_00707</name>
</gene>
<organism evidence="1 2">
    <name type="scientific">Dyadobacter linearis</name>
    <dbReference type="NCBI Taxonomy" id="2823330"/>
    <lineage>
        <taxon>Bacteria</taxon>
        <taxon>Pseudomonadati</taxon>
        <taxon>Bacteroidota</taxon>
        <taxon>Cytophagia</taxon>
        <taxon>Cytophagales</taxon>
        <taxon>Spirosomataceae</taxon>
        <taxon>Dyadobacter</taxon>
    </lineage>
</organism>
<accession>A0ABM8UKJ1</accession>
<evidence type="ECO:0000313" key="1">
    <source>
        <dbReference type="EMBL" id="CAG5067979.1"/>
    </source>
</evidence>
<comment type="caution">
    <text evidence="1">The sequence shown here is derived from an EMBL/GenBank/DDBJ whole genome shotgun (WGS) entry which is preliminary data.</text>
</comment>
<proteinExistence type="predicted"/>
<protein>
    <submittedName>
        <fullName evidence="1">Uncharacterized protein</fullName>
    </submittedName>
</protein>